<dbReference type="EMBL" id="CM031832">
    <property type="protein sequence ID" value="KAG6699931.1"/>
    <property type="molecule type" value="Genomic_DNA"/>
</dbReference>
<organism evidence="2 3">
    <name type="scientific">Carya illinoinensis</name>
    <name type="common">Pecan</name>
    <dbReference type="NCBI Taxonomy" id="32201"/>
    <lineage>
        <taxon>Eukaryota</taxon>
        <taxon>Viridiplantae</taxon>
        <taxon>Streptophyta</taxon>
        <taxon>Embryophyta</taxon>
        <taxon>Tracheophyta</taxon>
        <taxon>Spermatophyta</taxon>
        <taxon>Magnoliopsida</taxon>
        <taxon>eudicotyledons</taxon>
        <taxon>Gunneridae</taxon>
        <taxon>Pentapetalae</taxon>
        <taxon>rosids</taxon>
        <taxon>fabids</taxon>
        <taxon>Fagales</taxon>
        <taxon>Juglandaceae</taxon>
        <taxon>Carya</taxon>
    </lineage>
</organism>
<reference evidence="2" key="1">
    <citation type="submission" date="2021-01" db="EMBL/GenBank/DDBJ databases">
        <authorList>
            <person name="Lovell J.T."/>
            <person name="Bentley N."/>
            <person name="Bhattarai G."/>
            <person name="Jenkins J.W."/>
            <person name="Sreedasyam A."/>
            <person name="Alarcon Y."/>
            <person name="Bock C."/>
            <person name="Boston L."/>
            <person name="Carlson J."/>
            <person name="Cervantes K."/>
            <person name="Clermont K."/>
            <person name="Krom N."/>
            <person name="Kubenka K."/>
            <person name="Mamidi S."/>
            <person name="Mattison C."/>
            <person name="Monteros M."/>
            <person name="Pisani C."/>
            <person name="Plott C."/>
            <person name="Rajasekar S."/>
            <person name="Rhein H.S."/>
            <person name="Rohla C."/>
            <person name="Song M."/>
            <person name="Hilaire R.S."/>
            <person name="Shu S."/>
            <person name="Wells L."/>
            <person name="Wang X."/>
            <person name="Webber J."/>
            <person name="Heerema R.J."/>
            <person name="Klein P."/>
            <person name="Conner P."/>
            <person name="Grauke L."/>
            <person name="Grimwood J."/>
            <person name="Schmutz J."/>
            <person name="Randall J.J."/>
        </authorList>
    </citation>
    <scope>NUCLEOTIDE SEQUENCE</scope>
    <source>
        <tissue evidence="2">Leaf</tissue>
    </source>
</reference>
<dbReference type="AlphaFoldDB" id="A0A922EAE1"/>
<evidence type="ECO:0000313" key="2">
    <source>
        <dbReference type="EMBL" id="KAG6699931.1"/>
    </source>
</evidence>
<protein>
    <submittedName>
        <fullName evidence="2">Uncharacterized protein</fullName>
    </submittedName>
</protein>
<evidence type="ECO:0000256" key="1">
    <source>
        <dbReference type="SAM" id="SignalP"/>
    </source>
</evidence>
<name>A0A922EAE1_CARIL</name>
<proteinExistence type="predicted"/>
<feature type="chain" id="PRO_5036713146" evidence="1">
    <location>
        <begin position="18"/>
        <end position="58"/>
    </location>
</feature>
<feature type="signal peptide" evidence="1">
    <location>
        <begin position="1"/>
        <end position="17"/>
    </location>
</feature>
<accession>A0A922EAE1</accession>
<comment type="caution">
    <text evidence="2">The sequence shown here is derived from an EMBL/GenBank/DDBJ whole genome shotgun (WGS) entry which is preliminary data.</text>
</comment>
<keyword evidence="1" id="KW-0732">Signal</keyword>
<sequence length="58" mass="6487">MALFLVVVTNFLRTVASNMTKFLATETLQLVPSSPLCCIGYIHNLRKELLRSHTHLSG</sequence>
<dbReference type="Proteomes" id="UP000811246">
    <property type="component" value="Chromosome 8"/>
</dbReference>
<gene>
    <name evidence="2" type="ORF">I3842_08G086700</name>
</gene>
<evidence type="ECO:0000313" key="3">
    <source>
        <dbReference type="Proteomes" id="UP000811246"/>
    </source>
</evidence>